<dbReference type="GO" id="GO:0051539">
    <property type="term" value="F:4 iron, 4 sulfur cluster binding"/>
    <property type="evidence" value="ECO:0007669"/>
    <property type="project" value="UniProtKB-KW"/>
</dbReference>
<dbReference type="GO" id="GO:0008168">
    <property type="term" value="F:methyltransferase activity"/>
    <property type="evidence" value="ECO:0007669"/>
    <property type="project" value="UniProtKB-KW"/>
</dbReference>
<comment type="cofactor">
    <cofactor evidence="1">
        <name>[4Fe-4S] cluster</name>
        <dbReference type="ChEBI" id="CHEBI:49883"/>
    </cofactor>
</comment>
<dbReference type="SMART" id="SM00729">
    <property type="entry name" value="Elp3"/>
    <property type="match status" value="1"/>
</dbReference>
<feature type="domain" description="Radical SAM core" evidence="7">
    <location>
        <begin position="217"/>
        <end position="461"/>
    </location>
</feature>
<evidence type="ECO:0000259" key="7">
    <source>
        <dbReference type="PROSITE" id="PS51918"/>
    </source>
</evidence>
<dbReference type="GO" id="GO:0031419">
    <property type="term" value="F:cobalamin binding"/>
    <property type="evidence" value="ECO:0007669"/>
    <property type="project" value="InterPro"/>
</dbReference>
<dbReference type="Gene3D" id="3.80.30.20">
    <property type="entry name" value="tm_1862 like domain"/>
    <property type="match status" value="1"/>
</dbReference>
<evidence type="ECO:0000313" key="9">
    <source>
        <dbReference type="Proteomes" id="UP000297597"/>
    </source>
</evidence>
<keyword evidence="5" id="KW-0411">Iron-sulfur</keyword>
<dbReference type="Proteomes" id="UP000297597">
    <property type="component" value="Unassembled WGS sequence"/>
</dbReference>
<dbReference type="Pfam" id="PF02310">
    <property type="entry name" value="B12-binding"/>
    <property type="match status" value="1"/>
</dbReference>
<evidence type="ECO:0000256" key="3">
    <source>
        <dbReference type="ARBA" id="ARBA00022723"/>
    </source>
</evidence>
<dbReference type="SFLD" id="SFLDG01123">
    <property type="entry name" value="methyltransferase_(Class_B)"/>
    <property type="match status" value="1"/>
</dbReference>
<accession>A0A4Y7RL52</accession>
<dbReference type="RefSeq" id="WP_192902957.1">
    <property type="nucleotide sequence ID" value="NZ_QFFZ01000045.1"/>
</dbReference>
<name>A0A4Y7RL52_9FIRM</name>
<dbReference type="GO" id="GO:0046872">
    <property type="term" value="F:metal ion binding"/>
    <property type="evidence" value="ECO:0007669"/>
    <property type="project" value="UniProtKB-KW"/>
</dbReference>
<dbReference type="SUPFAM" id="SSF102114">
    <property type="entry name" value="Radical SAM enzymes"/>
    <property type="match status" value="1"/>
</dbReference>
<dbReference type="CDD" id="cd02068">
    <property type="entry name" value="radical_SAM_B12_BD"/>
    <property type="match status" value="1"/>
</dbReference>
<evidence type="ECO:0000256" key="5">
    <source>
        <dbReference type="ARBA" id="ARBA00023014"/>
    </source>
</evidence>
<evidence type="ECO:0000256" key="4">
    <source>
        <dbReference type="ARBA" id="ARBA00023004"/>
    </source>
</evidence>
<dbReference type="InterPro" id="IPR006158">
    <property type="entry name" value="Cobalamin-bd"/>
</dbReference>
<dbReference type="PANTHER" id="PTHR43409:SF16">
    <property type="entry name" value="SLR0320 PROTEIN"/>
    <property type="match status" value="1"/>
</dbReference>
<dbReference type="SFLD" id="SFLDG01082">
    <property type="entry name" value="B12-binding_domain_containing"/>
    <property type="match status" value="1"/>
</dbReference>
<keyword evidence="8" id="KW-0808">Transferase</keyword>
<dbReference type="GO" id="GO:0005829">
    <property type="term" value="C:cytosol"/>
    <property type="evidence" value="ECO:0007669"/>
    <property type="project" value="TreeGrafter"/>
</dbReference>
<dbReference type="EMBL" id="QFFZ01000045">
    <property type="protein sequence ID" value="TEB09531.1"/>
    <property type="molecule type" value="Genomic_DNA"/>
</dbReference>
<evidence type="ECO:0000256" key="2">
    <source>
        <dbReference type="ARBA" id="ARBA00022691"/>
    </source>
</evidence>
<dbReference type="SFLD" id="SFLDS00029">
    <property type="entry name" value="Radical_SAM"/>
    <property type="match status" value="1"/>
</dbReference>
<sequence>MERNNKILLIEPPFYRLYKDTHSLNRYPLSLGYLAGMIRKETNWSVMAYNADFSSHSEPVKVSYLASTGFYNYLNNLKDLSGRVWGEIRSAISEYKPAIVGISAKSQNFASACIVAKLAKEINRQIIVIVGGPHPSMVGSDVLNCSDIDVGVRGEGENTIIELLNAIDAQKDFNDIKGIVYRKDGHINENAPREFIKNLDSLCFPHENVSEVLKDYEKYPVTAFRNIFATRGCPNSCFFCGSHKIWSRKVRFRSPENVVKEIKSLQKMGLRAIHFDDDTFGINKQYINNLCNAIITHCPGLKWSCELHVNLVDEQTISLMKTAGCYSILIGIESGNNEILREMRKNITIEKALSACEIIKKYGIELQAFFIIGFPQETEDSLNDTIAAMEKSKCDVIVYSIFTPYPCTEAFEFCKDNGLITDDFDVSLYNHQSPANCFCIKINPERFRLLASKIEKIVDKKNSIHRKKRVFSLNTIRKIQNLGVGKSFQKGIRLFTGN</sequence>
<evidence type="ECO:0000259" key="6">
    <source>
        <dbReference type="PROSITE" id="PS51332"/>
    </source>
</evidence>
<feature type="domain" description="B12-binding" evidence="6">
    <location>
        <begin position="43"/>
        <end position="174"/>
    </location>
</feature>
<dbReference type="PROSITE" id="PS51918">
    <property type="entry name" value="RADICAL_SAM"/>
    <property type="match status" value="1"/>
</dbReference>
<evidence type="ECO:0000313" key="8">
    <source>
        <dbReference type="EMBL" id="TEB09531.1"/>
    </source>
</evidence>
<dbReference type="InterPro" id="IPR006638">
    <property type="entry name" value="Elp3/MiaA/NifB-like_rSAM"/>
</dbReference>
<dbReference type="GO" id="GO:0032259">
    <property type="term" value="P:methylation"/>
    <property type="evidence" value="ECO:0007669"/>
    <property type="project" value="UniProtKB-KW"/>
</dbReference>
<protein>
    <submittedName>
        <fullName evidence="8">2-hydroxyethylphosphonate methyltransferase</fullName>
        <ecNumber evidence="8">2.1.1.308</ecNumber>
    </submittedName>
</protein>
<dbReference type="PANTHER" id="PTHR43409">
    <property type="entry name" value="ANAEROBIC MAGNESIUM-PROTOPORPHYRIN IX MONOMETHYL ESTER CYCLASE-RELATED"/>
    <property type="match status" value="1"/>
</dbReference>
<dbReference type="AlphaFoldDB" id="A0A4Y7RL52"/>
<dbReference type="EC" id="2.1.1.308" evidence="8"/>
<organism evidence="8 9">
    <name type="scientific">Pelotomaculum propionicicum</name>
    <dbReference type="NCBI Taxonomy" id="258475"/>
    <lineage>
        <taxon>Bacteria</taxon>
        <taxon>Bacillati</taxon>
        <taxon>Bacillota</taxon>
        <taxon>Clostridia</taxon>
        <taxon>Eubacteriales</taxon>
        <taxon>Desulfotomaculaceae</taxon>
        <taxon>Pelotomaculum</taxon>
    </lineage>
</organism>
<gene>
    <name evidence="8" type="primary">fom3</name>
    <name evidence="8" type="ORF">Pmgp_03076</name>
</gene>
<comment type="caution">
    <text evidence="8">The sequence shown here is derived from an EMBL/GenBank/DDBJ whole genome shotgun (WGS) entry which is preliminary data.</text>
</comment>
<dbReference type="InterPro" id="IPR007197">
    <property type="entry name" value="rSAM"/>
</dbReference>
<keyword evidence="3" id="KW-0479">Metal-binding</keyword>
<dbReference type="InterPro" id="IPR051198">
    <property type="entry name" value="BchE-like"/>
</dbReference>
<keyword evidence="4" id="KW-0408">Iron</keyword>
<dbReference type="InterPro" id="IPR058240">
    <property type="entry name" value="rSAM_sf"/>
</dbReference>
<dbReference type="InterPro" id="IPR034466">
    <property type="entry name" value="Methyltransferase_Class_B"/>
</dbReference>
<keyword evidence="8" id="KW-0489">Methyltransferase</keyword>
<keyword evidence="9" id="KW-1185">Reference proteome</keyword>
<reference evidence="8 9" key="1">
    <citation type="journal article" date="2018" name="Environ. Microbiol.">
        <title>Novel energy conservation strategies and behaviour of Pelotomaculum schinkii driving syntrophic propionate catabolism.</title>
        <authorList>
            <person name="Hidalgo-Ahumada C.A.P."/>
            <person name="Nobu M.K."/>
            <person name="Narihiro T."/>
            <person name="Tamaki H."/>
            <person name="Liu W.T."/>
            <person name="Kamagata Y."/>
            <person name="Stams A.J.M."/>
            <person name="Imachi H."/>
            <person name="Sousa D.Z."/>
        </authorList>
    </citation>
    <scope>NUCLEOTIDE SEQUENCE [LARGE SCALE GENOMIC DNA]</scope>
    <source>
        <strain evidence="8 9">MGP</strain>
    </source>
</reference>
<dbReference type="InterPro" id="IPR023404">
    <property type="entry name" value="rSAM_horseshoe"/>
</dbReference>
<evidence type="ECO:0000256" key="1">
    <source>
        <dbReference type="ARBA" id="ARBA00001966"/>
    </source>
</evidence>
<keyword evidence="2" id="KW-0949">S-adenosyl-L-methionine</keyword>
<dbReference type="Gene3D" id="3.40.50.280">
    <property type="entry name" value="Cobalamin-binding domain"/>
    <property type="match status" value="1"/>
</dbReference>
<dbReference type="Pfam" id="PF04055">
    <property type="entry name" value="Radical_SAM"/>
    <property type="match status" value="1"/>
</dbReference>
<dbReference type="PROSITE" id="PS51332">
    <property type="entry name" value="B12_BINDING"/>
    <property type="match status" value="1"/>
</dbReference>
<proteinExistence type="predicted"/>